<name>A0AAJ0BH99_9PEZI</name>
<evidence type="ECO:0000256" key="1">
    <source>
        <dbReference type="ARBA" id="ARBA00022737"/>
    </source>
</evidence>
<keyword evidence="1" id="KW-0677">Repeat</keyword>
<dbReference type="InterPro" id="IPR027417">
    <property type="entry name" value="P-loop_NTPase"/>
</dbReference>
<dbReference type="Gene3D" id="3.40.50.300">
    <property type="entry name" value="P-loop containing nucleotide triphosphate hydrolases"/>
    <property type="match status" value="1"/>
</dbReference>
<feature type="region of interest" description="Disordered" evidence="2">
    <location>
        <begin position="753"/>
        <end position="772"/>
    </location>
</feature>
<dbReference type="AlphaFoldDB" id="A0AAJ0BH99"/>
<protein>
    <recommendedName>
        <fullName evidence="3">Nephrocystin 3-like N-terminal domain-containing protein</fullName>
    </recommendedName>
</protein>
<dbReference type="PANTHER" id="PTHR10039:SF5">
    <property type="entry name" value="NACHT DOMAIN-CONTAINING PROTEIN"/>
    <property type="match status" value="1"/>
</dbReference>
<dbReference type="EMBL" id="MU839831">
    <property type="protein sequence ID" value="KAK1757174.1"/>
    <property type="molecule type" value="Genomic_DNA"/>
</dbReference>
<comment type="caution">
    <text evidence="4">The sequence shown here is derived from an EMBL/GenBank/DDBJ whole genome shotgun (WGS) entry which is preliminary data.</text>
</comment>
<reference evidence="4" key="1">
    <citation type="submission" date="2023-06" db="EMBL/GenBank/DDBJ databases">
        <title>Genome-scale phylogeny and comparative genomics of the fungal order Sordariales.</title>
        <authorList>
            <consortium name="Lawrence Berkeley National Laboratory"/>
            <person name="Hensen N."/>
            <person name="Bonometti L."/>
            <person name="Westerberg I."/>
            <person name="Brannstrom I.O."/>
            <person name="Guillou S."/>
            <person name="Cros-Aarteil S."/>
            <person name="Calhoun S."/>
            <person name="Haridas S."/>
            <person name="Kuo A."/>
            <person name="Mondo S."/>
            <person name="Pangilinan J."/>
            <person name="Riley R."/>
            <person name="Labutti K."/>
            <person name="Andreopoulos B."/>
            <person name="Lipzen A."/>
            <person name="Chen C."/>
            <person name="Yanf M."/>
            <person name="Daum C."/>
            <person name="Ng V."/>
            <person name="Clum A."/>
            <person name="Steindorff A."/>
            <person name="Ohm R."/>
            <person name="Martin F."/>
            <person name="Silar P."/>
            <person name="Natvig D."/>
            <person name="Lalanne C."/>
            <person name="Gautier V."/>
            <person name="Ament-Velasquez S.L."/>
            <person name="Kruys A."/>
            <person name="Hutchinson M.I."/>
            <person name="Powell A.J."/>
            <person name="Barry K."/>
            <person name="Miller A.N."/>
            <person name="Grigoriev I.V."/>
            <person name="Debuchy R."/>
            <person name="Gladieux P."/>
            <person name="Thoren M.H."/>
            <person name="Johannesson H."/>
        </authorList>
    </citation>
    <scope>NUCLEOTIDE SEQUENCE</scope>
    <source>
        <strain evidence="4">PSN4</strain>
    </source>
</reference>
<dbReference type="InterPro" id="IPR056884">
    <property type="entry name" value="NPHP3-like_N"/>
</dbReference>
<dbReference type="SUPFAM" id="SSF52540">
    <property type="entry name" value="P-loop containing nucleoside triphosphate hydrolases"/>
    <property type="match status" value="1"/>
</dbReference>
<dbReference type="SUPFAM" id="SSF53474">
    <property type="entry name" value="alpha/beta-Hydrolases"/>
    <property type="match status" value="1"/>
</dbReference>
<dbReference type="Gene3D" id="3.40.50.1820">
    <property type="entry name" value="alpha/beta hydrolase"/>
    <property type="match status" value="1"/>
</dbReference>
<dbReference type="InterPro" id="IPR029058">
    <property type="entry name" value="AB_hydrolase_fold"/>
</dbReference>
<evidence type="ECO:0000313" key="5">
    <source>
        <dbReference type="Proteomes" id="UP001239445"/>
    </source>
</evidence>
<proteinExistence type="predicted"/>
<organism evidence="4 5">
    <name type="scientific">Echria macrotheca</name>
    <dbReference type="NCBI Taxonomy" id="438768"/>
    <lineage>
        <taxon>Eukaryota</taxon>
        <taxon>Fungi</taxon>
        <taxon>Dikarya</taxon>
        <taxon>Ascomycota</taxon>
        <taxon>Pezizomycotina</taxon>
        <taxon>Sordariomycetes</taxon>
        <taxon>Sordariomycetidae</taxon>
        <taxon>Sordariales</taxon>
        <taxon>Schizotheciaceae</taxon>
        <taxon>Echria</taxon>
    </lineage>
</organism>
<gene>
    <name evidence="4" type="ORF">QBC47DRAFT_175972</name>
</gene>
<evidence type="ECO:0000313" key="4">
    <source>
        <dbReference type="EMBL" id="KAK1757174.1"/>
    </source>
</evidence>
<evidence type="ECO:0000259" key="3">
    <source>
        <dbReference type="Pfam" id="PF24883"/>
    </source>
</evidence>
<accession>A0AAJ0BH99</accession>
<evidence type="ECO:0000256" key="2">
    <source>
        <dbReference type="SAM" id="MobiDB-lite"/>
    </source>
</evidence>
<dbReference type="Proteomes" id="UP001239445">
    <property type="component" value="Unassembled WGS sequence"/>
</dbReference>
<dbReference type="PANTHER" id="PTHR10039">
    <property type="entry name" value="AMELOGENIN"/>
    <property type="match status" value="1"/>
</dbReference>
<dbReference type="Pfam" id="PF24883">
    <property type="entry name" value="NPHP3_N"/>
    <property type="match status" value="1"/>
</dbReference>
<feature type="domain" description="Nephrocystin 3-like N-terminal" evidence="3">
    <location>
        <begin position="385"/>
        <end position="566"/>
    </location>
</feature>
<sequence length="1059" mass="118089">MLGLASPTGLYSCLGLRTVYDPPGSTASVDIILVHGLQGHATRTWTKKAKSRPFLQAFLVSRQNSAAKANDSHSIDTGPADEASMVTSTATDDNEDVDFFWPKDLLPQKCPEARILTWGYDTKVSKFGRGATNKNTVFSHAKDLLYELSRLPSPSSPLIFVAHSFGGILVKEMLSISDVSDEPTSKAIVKRTAAVVFLGTPHRGSVDLAKLGNKARKIVSAALIDTSSTTLDALGLRTPDLERCQDAFSRLWARYDFQVKTFQEGLGLSGFNIGSLNDKVVPGFSSLLGDARERAETLQANHMDMCRFSGPGDPNAQKVLGELQNLYQSILRVKKVAEVAPPRDILPVEAELSSIEKGIEKACLRSLRFQDMHQRRQSIQLPFPGTCNWLFEHPKFQAWHEGRQGAQNVILIHGKPACGKSVLMREAEQRLSRTGGEVAVHLSFFFDSKGTELQRNWEGACRSLLHQLLSLPDQKTSLKRAISRYTERLDFEGGYQQSTGFWRINDLQFIIRETLLDRCREEPDFNVRIFIDALDECSDGHAMEINSFIRFLTHASASVKVCISARSSYPGLSYWTSFPMVAVEEHNQPDILHYLKAKRIGVEPGTDEAVGMSQEMELLRDDIRDMSCGIFLWVVLVVDMVLRYIHQGRNLKFIREQLQKVVPEDLDQLFRNLLRSPAEDPFLTRRVFYWASLGGELRIQEWRHILAFIRPPAPESLAACNESEYYAETDDQVEKQLRHISMGLIEVAHPIQTTQREHGSDTKSSINAGAGSLDLETGESRVVRLIHGSVREFFLRNNGFECLGLSFSPVVDGYLSILNTCLDYITVTELDDLVLAREKTMPSRMPSLGSLRAPSHKNGPVAYDWEGIRVMPATSRRASSGGSFCSASSLRYAKSLTELEPANKTATAAARSGLSGPIGRGGVSPLSNDGLQKQQHAATPSAINFVREYLSRPQDDIVSNYAESTGLALGSIKTTSVNSSWGFESRVLQDHPALLSYVLTTFFYHIRSAQKHGGDLTPIWRRLENGMWERWSCLRGDVPRSVSLEEWARKERVTYHPST</sequence>
<keyword evidence="5" id="KW-1185">Reference proteome</keyword>